<dbReference type="EMBL" id="KZ269990">
    <property type="protein sequence ID" value="OZC09902.1"/>
    <property type="molecule type" value="Genomic_DNA"/>
</dbReference>
<evidence type="ECO:0000313" key="1">
    <source>
        <dbReference type="EMBL" id="OZC09902.1"/>
    </source>
</evidence>
<gene>
    <name evidence="1" type="ORF">X798_03008</name>
</gene>
<dbReference type="Proteomes" id="UP000242913">
    <property type="component" value="Unassembled WGS sequence"/>
</dbReference>
<accession>A0A238BX98</accession>
<keyword evidence="2" id="KW-1185">Reference proteome</keyword>
<sequence>MNAEDFTNDKTFCREYKLPTDNIACSLHHPNGTRVGNYRKSRVLYKTRKNNSDYGPTYHTNNFKWWQEKRVIGQHFQDTMSDAKPRSF</sequence>
<evidence type="ECO:0000313" key="2">
    <source>
        <dbReference type="Proteomes" id="UP000242913"/>
    </source>
</evidence>
<name>A0A238BX98_9BILA</name>
<organism evidence="1 2">
    <name type="scientific">Onchocerca flexuosa</name>
    <dbReference type="NCBI Taxonomy" id="387005"/>
    <lineage>
        <taxon>Eukaryota</taxon>
        <taxon>Metazoa</taxon>
        <taxon>Ecdysozoa</taxon>
        <taxon>Nematoda</taxon>
        <taxon>Chromadorea</taxon>
        <taxon>Rhabditida</taxon>
        <taxon>Spirurina</taxon>
        <taxon>Spiruromorpha</taxon>
        <taxon>Filarioidea</taxon>
        <taxon>Onchocercidae</taxon>
        <taxon>Onchocerca</taxon>
    </lineage>
</organism>
<reference evidence="1 2" key="1">
    <citation type="submission" date="2015-12" db="EMBL/GenBank/DDBJ databases">
        <title>Draft genome of the nematode, Onchocerca flexuosa.</title>
        <authorList>
            <person name="Mitreva M."/>
        </authorList>
    </citation>
    <scope>NUCLEOTIDE SEQUENCE [LARGE SCALE GENOMIC DNA]</scope>
    <source>
        <strain evidence="1">Red Deer</strain>
    </source>
</reference>
<protein>
    <submittedName>
        <fullName evidence="1">Uncharacterized protein</fullName>
    </submittedName>
</protein>
<dbReference type="AlphaFoldDB" id="A0A238BX98"/>
<proteinExistence type="predicted"/>